<evidence type="ECO:0000313" key="9">
    <source>
        <dbReference type="Proteomes" id="UP000295807"/>
    </source>
</evidence>
<dbReference type="GO" id="GO:0009055">
    <property type="term" value="F:electron transfer activity"/>
    <property type="evidence" value="ECO:0007669"/>
    <property type="project" value="InterPro"/>
</dbReference>
<evidence type="ECO:0000256" key="4">
    <source>
        <dbReference type="PROSITE-ProRule" id="PRU00433"/>
    </source>
</evidence>
<dbReference type="Pfam" id="PF00034">
    <property type="entry name" value="Cytochrom_C"/>
    <property type="match status" value="1"/>
</dbReference>
<dbReference type="PROSITE" id="PS51007">
    <property type="entry name" value="CYTC"/>
    <property type="match status" value="1"/>
</dbReference>
<evidence type="ECO:0000259" key="7">
    <source>
        <dbReference type="PROSITE" id="PS51007"/>
    </source>
</evidence>
<dbReference type="InterPro" id="IPR013428">
    <property type="entry name" value="Membrane-bound_put_N"/>
</dbReference>
<dbReference type="NCBIfam" id="TIGR02604">
    <property type="entry name" value="Piru_Ver_Nterm"/>
    <property type="match status" value="1"/>
</dbReference>
<dbReference type="SUPFAM" id="SSF50952">
    <property type="entry name" value="Soluble quinoprotein glucose dehydrogenase"/>
    <property type="match status" value="1"/>
</dbReference>
<keyword evidence="6" id="KW-0732">Signal</keyword>
<feature type="region of interest" description="Disordered" evidence="5">
    <location>
        <begin position="478"/>
        <end position="506"/>
    </location>
</feature>
<dbReference type="GO" id="GO:0020037">
    <property type="term" value="F:heme binding"/>
    <property type="evidence" value="ECO:0007669"/>
    <property type="project" value="InterPro"/>
</dbReference>
<dbReference type="Gene3D" id="1.10.760.10">
    <property type="entry name" value="Cytochrome c-like domain"/>
    <property type="match status" value="1"/>
</dbReference>
<dbReference type="Gene3D" id="2.120.10.30">
    <property type="entry name" value="TolB, C-terminal domain"/>
    <property type="match status" value="1"/>
</dbReference>
<dbReference type="RefSeq" id="WP_132127381.1">
    <property type="nucleotide sequence ID" value="NZ_CP042432.1"/>
</dbReference>
<dbReference type="Proteomes" id="UP000295807">
    <property type="component" value="Unassembled WGS sequence"/>
</dbReference>
<name>A0A4R3L0D4_9SPHI</name>
<keyword evidence="1 4" id="KW-0349">Heme</keyword>
<dbReference type="PROSITE" id="PS51257">
    <property type="entry name" value="PROKAR_LIPOPROTEIN"/>
    <property type="match status" value="1"/>
</dbReference>
<dbReference type="OrthoDB" id="9808161at2"/>
<dbReference type="PANTHER" id="PTHR33546">
    <property type="entry name" value="LARGE, MULTIFUNCTIONAL SECRETED PROTEIN-RELATED"/>
    <property type="match status" value="1"/>
</dbReference>
<comment type="caution">
    <text evidence="8">The sequence shown here is derived from an EMBL/GenBank/DDBJ whole genome shotgun (WGS) entry which is preliminary data.</text>
</comment>
<dbReference type="EMBL" id="SMAD01000001">
    <property type="protein sequence ID" value="TCS89902.1"/>
    <property type="molecule type" value="Genomic_DNA"/>
</dbReference>
<dbReference type="Gene3D" id="1.25.10.10">
    <property type="entry name" value="Leucine-rich Repeat Variant"/>
    <property type="match status" value="1"/>
</dbReference>
<feature type="chain" id="PRO_5020583468" evidence="6">
    <location>
        <begin position="25"/>
        <end position="1035"/>
    </location>
</feature>
<dbReference type="SUPFAM" id="SSF48371">
    <property type="entry name" value="ARM repeat"/>
    <property type="match status" value="1"/>
</dbReference>
<dbReference type="InterPro" id="IPR016024">
    <property type="entry name" value="ARM-type_fold"/>
</dbReference>
<proteinExistence type="predicted"/>
<dbReference type="InterPro" id="IPR011041">
    <property type="entry name" value="Quinoprot_gluc/sorb_DH_b-prop"/>
</dbReference>
<sequence length="1035" mass="113763">MNKCIFYSLLLPGVLMVFSCGRGAKDGSAEREPFSAEAGLEALDVADGLEVTLFASEPLVSNPTNMDVDARGRVWVTEGWNYRNWLNTENPYRENGDRIVILEDRDQDGRADTAKVFYQDTLINSAMGIAVLGRQVIVSCSPGVYLLTDTDGDDKADTKELLFTGIGGKQHDHAVHAFVFGPDGKLYFNFGNEGKTILDKNGKALYDPLGRLISAEGEPYRQGMAFRCNPDGSELEVIGHNFRNPYELAVDSYGSVWQTDNDDDGNRSTRVNYVMEYGNYGYSDELTGAWWGDWRINREDSVPLRHWHQTDPGVVPNLLVNGAGSPSGLCMYEGQLLPEAYRGQLIHAEAGMNAVRVYPVSPDGAGFKATRANLLFSTEDKWFRPVDVCAAPDGSLMIADWYDPGVGGHRAGDVELGRIYRIAPKGHAYRPEQSAFDRPEAAVKALASPAQSVRYLAWTALHEMGNRAEPALSKAFTSSHRTMPGNSAGGPAVSSPSESSAREVASPESRLRARVLWLLSKLPENGKHYLELALADSDERIRAAAVRAARQMDLDLVDVLGKVADDPSPLVRRTALVAMHYVNSPEMPALWARFASHYDGRDPWYLEALGIAAENNPDACFSAWLENGGDPASPAGKKIVWRSGSAMALPLLAEMAAAREISDEERRQLFRAIEFHKGKQKQEILLSLIRKQDAGERTAAYALMLAEPESLPKTFAMSQAIENSLRDLEGEPEYIHLVARFQLKGKSPELMEIALDTLAGQEMRENALNTIVNLDLTGDIRSVIDRDDEGSLLLAGLLKEADDDRIFKELQRIILEENFSEDLRREALNSLGATWTGSDKLMLLAETDRLPSQFETLAREILTSTWRPDVLARARAFYQGGEEAEPLPEMSVLLSIDGDITAGETVFTAWCSSCHVINGKGIQFGPELSEIGAKLSEEALYDAIIYPDKGINFGFEGYTVHLKDGSSLTGYITGETAAEVSLRSIGGQTHKLQTADIISRESYEHSLMPSGLGQAMGKNQLANLVAYLSSLKSRK</sequence>
<evidence type="ECO:0000256" key="1">
    <source>
        <dbReference type="ARBA" id="ARBA00022617"/>
    </source>
</evidence>
<dbReference type="InterPro" id="IPR011989">
    <property type="entry name" value="ARM-like"/>
</dbReference>
<protein>
    <submittedName>
        <fullName evidence="8">Putative membrane-bound dehydrogenase-like protein</fullName>
    </submittedName>
</protein>
<feature type="domain" description="Cytochrome c" evidence="7">
    <location>
        <begin position="898"/>
        <end position="1032"/>
    </location>
</feature>
<evidence type="ECO:0000313" key="8">
    <source>
        <dbReference type="EMBL" id="TCS89902.1"/>
    </source>
</evidence>
<dbReference type="Pfam" id="PF23500">
    <property type="entry name" value="DUF7133"/>
    <property type="match status" value="1"/>
</dbReference>
<keyword evidence="2 4" id="KW-0479">Metal-binding</keyword>
<dbReference type="InterPro" id="IPR055557">
    <property type="entry name" value="DUF7133"/>
</dbReference>
<dbReference type="InterPro" id="IPR009056">
    <property type="entry name" value="Cyt_c-like_dom"/>
</dbReference>
<evidence type="ECO:0000256" key="6">
    <source>
        <dbReference type="SAM" id="SignalP"/>
    </source>
</evidence>
<evidence type="ECO:0000256" key="5">
    <source>
        <dbReference type="SAM" id="MobiDB-lite"/>
    </source>
</evidence>
<dbReference type="GO" id="GO:0046872">
    <property type="term" value="F:metal ion binding"/>
    <property type="evidence" value="ECO:0007669"/>
    <property type="project" value="UniProtKB-KW"/>
</dbReference>
<evidence type="ECO:0000256" key="3">
    <source>
        <dbReference type="ARBA" id="ARBA00023004"/>
    </source>
</evidence>
<dbReference type="InterPro" id="IPR013427">
    <property type="entry name" value="Haem-bd_dom_put"/>
</dbReference>
<gene>
    <name evidence="8" type="ORF">EDD80_10199</name>
</gene>
<dbReference type="AlphaFoldDB" id="A0A4R3L0D4"/>
<dbReference type="InterPro" id="IPR036909">
    <property type="entry name" value="Cyt_c-like_dom_sf"/>
</dbReference>
<keyword evidence="3 4" id="KW-0408">Iron</keyword>
<dbReference type="SUPFAM" id="SSF46626">
    <property type="entry name" value="Cytochrome c"/>
    <property type="match status" value="1"/>
</dbReference>
<evidence type="ECO:0000256" key="2">
    <source>
        <dbReference type="ARBA" id="ARBA00022723"/>
    </source>
</evidence>
<dbReference type="NCBIfam" id="TIGR02603">
    <property type="entry name" value="CxxCH_TIGR02603"/>
    <property type="match status" value="1"/>
</dbReference>
<organism evidence="8 9">
    <name type="scientific">Anseongella ginsenosidimutans</name>
    <dbReference type="NCBI Taxonomy" id="496056"/>
    <lineage>
        <taxon>Bacteria</taxon>
        <taxon>Pseudomonadati</taxon>
        <taxon>Bacteroidota</taxon>
        <taxon>Sphingobacteriia</taxon>
        <taxon>Sphingobacteriales</taxon>
        <taxon>Sphingobacteriaceae</taxon>
        <taxon>Anseongella</taxon>
    </lineage>
</organism>
<dbReference type="PANTHER" id="PTHR33546:SF1">
    <property type="entry name" value="LARGE, MULTIFUNCTIONAL SECRETED PROTEIN"/>
    <property type="match status" value="1"/>
</dbReference>
<reference evidence="8 9" key="1">
    <citation type="submission" date="2019-03" db="EMBL/GenBank/DDBJ databases">
        <title>Genomic Encyclopedia of Type Strains, Phase IV (KMG-IV): sequencing the most valuable type-strain genomes for metagenomic binning, comparative biology and taxonomic classification.</title>
        <authorList>
            <person name="Goeker M."/>
        </authorList>
    </citation>
    <scope>NUCLEOTIDE SEQUENCE [LARGE SCALE GENOMIC DNA]</scope>
    <source>
        <strain evidence="8 9">DSM 21100</strain>
    </source>
</reference>
<dbReference type="InterPro" id="IPR011042">
    <property type="entry name" value="6-blade_b-propeller_TolB-like"/>
</dbReference>
<accession>A0A4R3L0D4</accession>
<keyword evidence="9" id="KW-1185">Reference proteome</keyword>
<feature type="signal peptide" evidence="6">
    <location>
        <begin position="1"/>
        <end position="24"/>
    </location>
</feature>